<keyword evidence="1" id="KW-0547">Nucleotide-binding</keyword>
<dbReference type="GO" id="GO:0005524">
    <property type="term" value="F:ATP binding"/>
    <property type="evidence" value="ECO:0007669"/>
    <property type="project" value="UniProtKB-KW"/>
</dbReference>
<dbReference type="RefSeq" id="WP_177195429.1">
    <property type="nucleotide sequence ID" value="NZ_FOTY01000003.1"/>
</dbReference>
<dbReference type="SMART" id="SM00382">
    <property type="entry name" value="AAA"/>
    <property type="match status" value="1"/>
</dbReference>
<dbReference type="InterPro" id="IPR014217">
    <property type="entry name" value="Spore_III_AA"/>
</dbReference>
<dbReference type="EMBL" id="FOTY01000003">
    <property type="protein sequence ID" value="SFL68141.1"/>
    <property type="molecule type" value="Genomic_DNA"/>
</dbReference>
<proteinExistence type="predicted"/>
<dbReference type="SUPFAM" id="SSF52540">
    <property type="entry name" value="P-loop containing nucleoside triphosphate hydrolases"/>
    <property type="match status" value="1"/>
</dbReference>
<evidence type="ECO:0000313" key="5">
    <source>
        <dbReference type="Proteomes" id="UP000199668"/>
    </source>
</evidence>
<evidence type="ECO:0000256" key="1">
    <source>
        <dbReference type="ARBA" id="ARBA00022741"/>
    </source>
</evidence>
<keyword evidence="5" id="KW-1185">Reference proteome</keyword>
<dbReference type="AlphaFoldDB" id="A0A1I4JPC5"/>
<dbReference type="STRING" id="266892.SAMN04488054_103267"/>
<dbReference type="Pfam" id="PF19568">
    <property type="entry name" value="Spore_III_AA"/>
    <property type="match status" value="1"/>
</dbReference>
<dbReference type="InterPro" id="IPR045735">
    <property type="entry name" value="Spore_III_AA_AAA+_ATPase"/>
</dbReference>
<evidence type="ECO:0000313" key="4">
    <source>
        <dbReference type="EMBL" id="SFL68141.1"/>
    </source>
</evidence>
<keyword evidence="2" id="KW-0067">ATP-binding</keyword>
<evidence type="ECO:0000256" key="2">
    <source>
        <dbReference type="ARBA" id="ARBA00022840"/>
    </source>
</evidence>
<protein>
    <submittedName>
        <fullName evidence="4">Stage III sporulation protein AA</fullName>
    </submittedName>
</protein>
<evidence type="ECO:0000259" key="3">
    <source>
        <dbReference type="SMART" id="SM00382"/>
    </source>
</evidence>
<organism evidence="4 5">
    <name type="scientific">Salibacterium qingdaonense</name>
    <dbReference type="NCBI Taxonomy" id="266892"/>
    <lineage>
        <taxon>Bacteria</taxon>
        <taxon>Bacillati</taxon>
        <taxon>Bacillota</taxon>
        <taxon>Bacilli</taxon>
        <taxon>Bacillales</taxon>
        <taxon>Bacillaceae</taxon>
    </lineage>
</organism>
<name>A0A1I4JPC5_9BACI</name>
<accession>A0A1I4JPC5</accession>
<dbReference type="InterPro" id="IPR027417">
    <property type="entry name" value="P-loop_NTPase"/>
</dbReference>
<gene>
    <name evidence="4" type="ORF">SAMN04488054_103267</name>
</gene>
<dbReference type="Proteomes" id="UP000199668">
    <property type="component" value="Unassembled WGS sequence"/>
</dbReference>
<feature type="domain" description="AAA+ ATPase" evidence="3">
    <location>
        <begin position="139"/>
        <end position="288"/>
    </location>
</feature>
<dbReference type="Gene3D" id="3.40.50.300">
    <property type="entry name" value="P-loop containing nucleotide triphosphate hydrolases"/>
    <property type="match status" value="1"/>
</dbReference>
<sequence length="299" mass="33335">MEQIFSLLPVHLHVPLASISGKDTMEEIRLRIHQPVEVTTAYGTTFLSDQSGNLCVMTEEDMEYTLHQLSEYSLYAFQEEMKQGYITTKGGHRVGIGGQVVREDGVIQSIKHVRYFNIRKAAHHQGAAGIYVKQLLGTQCSHTLVFGSPQAGKTTFLRDLAHSASEGVPKWNIPSRKIGIVDERSELAACYHGTPSFPVGRRTDVLDACPKAEGMMMMIRSMSPEIIVVDEIGRREDADAVMEAVHAGVSVFCSAHAGSYQELKQRPVLRELLDARVFHNVLQLHRKNGQLRVTMVHDN</sequence>
<reference evidence="4 5" key="1">
    <citation type="submission" date="2016-10" db="EMBL/GenBank/DDBJ databases">
        <authorList>
            <person name="de Groot N.N."/>
        </authorList>
    </citation>
    <scope>NUCLEOTIDE SEQUENCE [LARGE SCALE GENOMIC DNA]</scope>
    <source>
        <strain evidence="4 5">CGMCC 1.6134</strain>
    </source>
</reference>
<dbReference type="InterPro" id="IPR003593">
    <property type="entry name" value="AAA+_ATPase"/>
</dbReference>
<dbReference type="PANTHER" id="PTHR20953">
    <property type="entry name" value="KINASE-RELATED"/>
    <property type="match status" value="1"/>
</dbReference>
<dbReference type="PANTHER" id="PTHR20953:SF3">
    <property type="entry name" value="P-LOOP CONTAINING NUCLEOSIDE TRIPHOSPHATE HYDROLASES SUPERFAMILY PROTEIN"/>
    <property type="match status" value="1"/>
</dbReference>
<dbReference type="NCBIfam" id="TIGR02858">
    <property type="entry name" value="spore_III_AA"/>
    <property type="match status" value="1"/>
</dbReference>